<proteinExistence type="predicted"/>
<protein>
    <submittedName>
        <fullName evidence="2">ABC transporter permease</fullName>
    </submittedName>
</protein>
<feature type="transmembrane region" description="Helical" evidence="1">
    <location>
        <begin position="88"/>
        <end position="110"/>
    </location>
</feature>
<dbReference type="PANTHER" id="PTHR30188">
    <property type="entry name" value="ABC TRANSPORTER PERMEASE PROTEIN-RELATED"/>
    <property type="match status" value="1"/>
</dbReference>
<feature type="transmembrane region" description="Helical" evidence="1">
    <location>
        <begin position="235"/>
        <end position="260"/>
    </location>
</feature>
<feature type="transmembrane region" description="Helical" evidence="1">
    <location>
        <begin position="45"/>
        <end position="76"/>
    </location>
</feature>
<comment type="caution">
    <text evidence="2">The sequence shown here is derived from an EMBL/GenBank/DDBJ whole genome shotgun (WGS) entry which is preliminary data.</text>
</comment>
<name>A0A7C3IMD0_9SPIR</name>
<keyword evidence="1" id="KW-0472">Membrane</keyword>
<dbReference type="AlphaFoldDB" id="A0A7C3IMD0"/>
<dbReference type="GO" id="GO:0005548">
    <property type="term" value="F:phospholipid transporter activity"/>
    <property type="evidence" value="ECO:0007669"/>
    <property type="project" value="TreeGrafter"/>
</dbReference>
<sequence>MRVIGAIGHSVINRTQQFLYALGFLGRLLKETALFFTRRQVALKVLIMQILFTGVEALSISTILAIGIGAIINIIGVSVLPQFGQGKLMYTLLIAIITRELGPLLTAFIITARSGTAIATELGGMVVSHEIEAYISVGVDPISYLAVPRFLGVTISSFLLNIYFNIFGLLGSYIVLSFVAPLPFSEYFNGLMNALRLVDIGTGLFKSIVFGAVISTVAVYQGFSVLRASTEIPQAGIRAVGQSLVLLVVADAVITVLSYLI</sequence>
<feature type="transmembrane region" description="Helical" evidence="1">
    <location>
        <begin position="158"/>
        <end position="184"/>
    </location>
</feature>
<dbReference type="InterPro" id="IPR030802">
    <property type="entry name" value="Permease_MalE"/>
</dbReference>
<reference evidence="2" key="1">
    <citation type="journal article" date="2020" name="mSystems">
        <title>Genome- and Community-Level Interaction Insights into Carbon Utilization and Element Cycling Functions of Hydrothermarchaeota in Hydrothermal Sediment.</title>
        <authorList>
            <person name="Zhou Z."/>
            <person name="Liu Y."/>
            <person name="Xu W."/>
            <person name="Pan J."/>
            <person name="Luo Z.H."/>
            <person name="Li M."/>
        </authorList>
    </citation>
    <scope>NUCLEOTIDE SEQUENCE [LARGE SCALE GENOMIC DNA]</scope>
    <source>
        <strain evidence="2">SpSt-503</strain>
    </source>
</reference>
<evidence type="ECO:0000256" key="1">
    <source>
        <dbReference type="SAM" id="Phobius"/>
    </source>
</evidence>
<evidence type="ECO:0000313" key="2">
    <source>
        <dbReference type="EMBL" id="HFH30765.1"/>
    </source>
</evidence>
<feature type="transmembrane region" description="Helical" evidence="1">
    <location>
        <begin position="204"/>
        <end position="223"/>
    </location>
</feature>
<organism evidence="2">
    <name type="scientific">Gracilinema caldarium</name>
    <dbReference type="NCBI Taxonomy" id="215591"/>
    <lineage>
        <taxon>Bacteria</taxon>
        <taxon>Pseudomonadati</taxon>
        <taxon>Spirochaetota</taxon>
        <taxon>Spirochaetia</taxon>
        <taxon>Spirochaetales</taxon>
        <taxon>Breznakiellaceae</taxon>
        <taxon>Gracilinema</taxon>
    </lineage>
</organism>
<keyword evidence="1" id="KW-0812">Transmembrane</keyword>
<gene>
    <name evidence="2" type="ORF">ENS59_14890</name>
</gene>
<dbReference type="Pfam" id="PF02405">
    <property type="entry name" value="MlaE"/>
    <property type="match status" value="1"/>
</dbReference>
<dbReference type="GO" id="GO:0043190">
    <property type="term" value="C:ATP-binding cassette (ABC) transporter complex"/>
    <property type="evidence" value="ECO:0007669"/>
    <property type="project" value="InterPro"/>
</dbReference>
<dbReference type="EMBL" id="DSVL01000458">
    <property type="protein sequence ID" value="HFH30765.1"/>
    <property type="molecule type" value="Genomic_DNA"/>
</dbReference>
<keyword evidence="1" id="KW-1133">Transmembrane helix</keyword>
<accession>A0A7C3IMD0</accession>
<dbReference type="PANTHER" id="PTHR30188:SF4">
    <property type="entry name" value="PROTEIN TRIGALACTOSYLDIACYLGLYCEROL 1, CHLOROPLASTIC"/>
    <property type="match status" value="1"/>
</dbReference>